<dbReference type="PRINTS" id="PR00040">
    <property type="entry name" value="HTHMERR"/>
</dbReference>
<dbReference type="InterPro" id="IPR009061">
    <property type="entry name" value="DNA-bd_dom_put_sf"/>
</dbReference>
<keyword evidence="7" id="KW-1185">Reference proteome</keyword>
<dbReference type="PANTHER" id="PTHR30204:SF69">
    <property type="entry name" value="MERR-FAMILY TRANSCRIPTIONAL REGULATOR"/>
    <property type="match status" value="1"/>
</dbReference>
<feature type="domain" description="HTH merR-type" evidence="5">
    <location>
        <begin position="1"/>
        <end position="69"/>
    </location>
</feature>
<evidence type="ECO:0000313" key="7">
    <source>
        <dbReference type="Proteomes" id="UP000019028"/>
    </source>
</evidence>
<dbReference type="Pfam" id="PF13411">
    <property type="entry name" value="MerR_1"/>
    <property type="match status" value="1"/>
</dbReference>
<keyword evidence="4" id="KW-0804">Transcription</keyword>
<dbReference type="KEGG" id="sod:Sant_1965"/>
<dbReference type="RefSeq" id="WP_025422150.1">
    <property type="nucleotide sequence ID" value="NZ_CP006569.1"/>
</dbReference>
<evidence type="ECO:0000256" key="4">
    <source>
        <dbReference type="ARBA" id="ARBA00023163"/>
    </source>
</evidence>
<evidence type="ECO:0000256" key="3">
    <source>
        <dbReference type="ARBA" id="ARBA00023125"/>
    </source>
</evidence>
<dbReference type="PANTHER" id="PTHR30204">
    <property type="entry name" value="REDOX-CYCLING DRUG-SENSING TRANSCRIPTIONAL ACTIVATOR SOXR"/>
    <property type="match status" value="1"/>
</dbReference>
<dbReference type="Proteomes" id="UP000019028">
    <property type="component" value="Chromosome"/>
</dbReference>
<evidence type="ECO:0000259" key="5">
    <source>
        <dbReference type="PROSITE" id="PS50937"/>
    </source>
</evidence>
<dbReference type="InterPro" id="IPR047057">
    <property type="entry name" value="MerR_fam"/>
</dbReference>
<dbReference type="SUPFAM" id="SSF46955">
    <property type="entry name" value="Putative DNA-binding domain"/>
    <property type="match status" value="1"/>
</dbReference>
<sequence>MRIGKVARRTGIPASAIRYYETEGIIARPERDSNGYRRYDEATVAKLLLIKDAQRLGFSLETISGLFLQDGSCSLSLTVAQINERLKQLGQIEADLQRQRSELLILRDTLEDSLRTGIKPFSGRGYRIGT</sequence>
<dbReference type="EMBL" id="CP006569">
    <property type="protein sequence ID" value="AHF77017.1"/>
    <property type="molecule type" value="Genomic_DNA"/>
</dbReference>
<evidence type="ECO:0000256" key="2">
    <source>
        <dbReference type="ARBA" id="ARBA00023015"/>
    </source>
</evidence>
<dbReference type="AlphaFoldDB" id="W0HWZ1"/>
<keyword evidence="1" id="KW-0678">Repressor</keyword>
<dbReference type="Gene3D" id="1.10.1660.10">
    <property type="match status" value="1"/>
</dbReference>
<proteinExistence type="predicted"/>
<dbReference type="PATRIC" id="fig|1239307.3.peg.2166"/>
<keyword evidence="2" id="KW-0805">Transcription regulation</keyword>
<name>W0HWZ1_9GAMM</name>
<accession>W0HWZ1</accession>
<keyword evidence="3" id="KW-0238">DNA-binding</keyword>
<dbReference type="HOGENOM" id="CLU_060077_2_3_6"/>
<dbReference type="GO" id="GO:0003700">
    <property type="term" value="F:DNA-binding transcription factor activity"/>
    <property type="evidence" value="ECO:0007669"/>
    <property type="project" value="InterPro"/>
</dbReference>
<dbReference type="SMART" id="SM00422">
    <property type="entry name" value="HTH_MERR"/>
    <property type="match status" value="1"/>
</dbReference>
<reference evidence="6 7" key="1">
    <citation type="journal article" date="2014" name="Genome Biol. Evol.">
        <title>Genome degeneration and adaptation in a nascent stage of symbiosis.</title>
        <authorList>
            <person name="Oakeson K.F."/>
            <person name="Gil R."/>
            <person name="Clayton A.L."/>
            <person name="Dunn D.M."/>
            <person name="von Niederhausern A.C."/>
            <person name="Hamil C."/>
            <person name="Aoyagi A."/>
            <person name="Duval B."/>
            <person name="Baca A."/>
            <person name="Silva F.J."/>
            <person name="Vallier A."/>
            <person name="Jackson D.G."/>
            <person name="Latorre A."/>
            <person name="Weiss R.B."/>
            <person name="Heddi A."/>
            <person name="Moya A."/>
            <person name="Dale C."/>
        </authorList>
    </citation>
    <scope>NUCLEOTIDE SEQUENCE [LARGE SCALE GENOMIC DNA]</scope>
    <source>
        <strain evidence="6 7">HS1</strain>
    </source>
</reference>
<protein>
    <submittedName>
        <fullName evidence="6">Transcriptional regulator, MerR family protein</fullName>
    </submittedName>
</protein>
<dbReference type="GO" id="GO:0003677">
    <property type="term" value="F:DNA binding"/>
    <property type="evidence" value="ECO:0007669"/>
    <property type="project" value="UniProtKB-KW"/>
</dbReference>
<organism evidence="6 7">
    <name type="scientific">Sodalis praecaptivus</name>
    <dbReference type="NCBI Taxonomy" id="1239307"/>
    <lineage>
        <taxon>Bacteria</taxon>
        <taxon>Pseudomonadati</taxon>
        <taxon>Pseudomonadota</taxon>
        <taxon>Gammaproteobacteria</taxon>
        <taxon>Enterobacterales</taxon>
        <taxon>Bruguierivoracaceae</taxon>
        <taxon>Sodalis</taxon>
    </lineage>
</organism>
<dbReference type="PROSITE" id="PS50937">
    <property type="entry name" value="HTH_MERR_2"/>
    <property type="match status" value="1"/>
</dbReference>
<evidence type="ECO:0000313" key="6">
    <source>
        <dbReference type="EMBL" id="AHF77017.1"/>
    </source>
</evidence>
<dbReference type="InterPro" id="IPR000551">
    <property type="entry name" value="MerR-type_HTH_dom"/>
</dbReference>
<evidence type="ECO:0000256" key="1">
    <source>
        <dbReference type="ARBA" id="ARBA00022491"/>
    </source>
</evidence>
<dbReference type="OrthoDB" id="9808480at2"/>
<gene>
    <name evidence="6" type="ORF">Sant_1965</name>
</gene>